<keyword evidence="2" id="KW-0732">Signal</keyword>
<feature type="region of interest" description="Disordered" evidence="1">
    <location>
        <begin position="93"/>
        <end position="115"/>
    </location>
</feature>
<dbReference type="STRING" id="1579979.WM2015_2420"/>
<evidence type="ECO:0000313" key="3">
    <source>
        <dbReference type="EMBL" id="AKS42782.1"/>
    </source>
</evidence>
<gene>
    <name evidence="3" type="ORF">WM2015_2420</name>
</gene>
<dbReference type="KEGG" id="wma:WM2015_2420"/>
<organism evidence="3 4">
    <name type="scientific">Wenzhouxiangella marina</name>
    <dbReference type="NCBI Taxonomy" id="1579979"/>
    <lineage>
        <taxon>Bacteria</taxon>
        <taxon>Pseudomonadati</taxon>
        <taxon>Pseudomonadota</taxon>
        <taxon>Gammaproteobacteria</taxon>
        <taxon>Chromatiales</taxon>
        <taxon>Wenzhouxiangellaceae</taxon>
        <taxon>Wenzhouxiangella</taxon>
    </lineage>
</organism>
<feature type="signal peptide" evidence="2">
    <location>
        <begin position="1"/>
        <end position="25"/>
    </location>
</feature>
<evidence type="ECO:0000256" key="1">
    <source>
        <dbReference type="SAM" id="MobiDB-lite"/>
    </source>
</evidence>
<feature type="compositionally biased region" description="Basic and acidic residues" evidence="1">
    <location>
        <begin position="105"/>
        <end position="115"/>
    </location>
</feature>
<name>A0A0K0XYT2_9GAMM</name>
<sequence length="155" mass="17547">MKTIRWMSLLGLLIMPLALSAQSSAEPDPNARTVMPSADAAQVSGLLGRPNQELFGVRFVGLNGRNIPPRDSMWLAPGVYTLTVTIDASHVRRPPTWGQSRPRNRIREDDRNQELRDNQIQVEVEAGKTYEIRARYNPDNEDSPYSLVVHRIRDN</sequence>
<reference evidence="3 4" key="1">
    <citation type="submission" date="2015-07" db="EMBL/GenBank/DDBJ databases">
        <authorList>
            <person name="Noorani M."/>
        </authorList>
    </citation>
    <scope>NUCLEOTIDE SEQUENCE [LARGE SCALE GENOMIC DNA]</scope>
    <source>
        <strain evidence="3 4">KCTC 42284</strain>
    </source>
</reference>
<feature type="chain" id="PRO_5043556757" evidence="2">
    <location>
        <begin position="26"/>
        <end position="155"/>
    </location>
</feature>
<accession>A0A0K0XYT2</accession>
<keyword evidence="4" id="KW-1185">Reference proteome</keyword>
<dbReference type="Proteomes" id="UP000066624">
    <property type="component" value="Chromosome"/>
</dbReference>
<dbReference type="EMBL" id="CP012154">
    <property type="protein sequence ID" value="AKS42782.1"/>
    <property type="molecule type" value="Genomic_DNA"/>
</dbReference>
<dbReference type="RefSeq" id="WP_156201159.1">
    <property type="nucleotide sequence ID" value="NZ_CP012154.1"/>
</dbReference>
<protein>
    <submittedName>
        <fullName evidence="3">Uncharacterized protein</fullName>
    </submittedName>
</protein>
<evidence type="ECO:0000256" key="2">
    <source>
        <dbReference type="SAM" id="SignalP"/>
    </source>
</evidence>
<evidence type="ECO:0000313" key="4">
    <source>
        <dbReference type="Proteomes" id="UP000066624"/>
    </source>
</evidence>
<proteinExistence type="predicted"/>
<dbReference type="AlphaFoldDB" id="A0A0K0XYT2"/>
<dbReference type="OrthoDB" id="5801850at2"/>